<feature type="region of interest" description="Disordered" evidence="2">
    <location>
        <begin position="908"/>
        <end position="948"/>
    </location>
</feature>
<feature type="compositionally biased region" description="Basic and acidic residues" evidence="2">
    <location>
        <begin position="142"/>
        <end position="205"/>
    </location>
</feature>
<evidence type="ECO:0000256" key="2">
    <source>
        <dbReference type="SAM" id="MobiDB-lite"/>
    </source>
</evidence>
<feature type="compositionally biased region" description="Polar residues" evidence="2">
    <location>
        <begin position="625"/>
        <end position="636"/>
    </location>
</feature>
<evidence type="ECO:0000259" key="3">
    <source>
        <dbReference type="PROSITE" id="PS51670"/>
    </source>
</evidence>
<feature type="compositionally biased region" description="Polar residues" evidence="2">
    <location>
        <begin position="206"/>
        <end position="216"/>
    </location>
</feature>
<evidence type="ECO:0000313" key="4">
    <source>
        <dbReference type="Proteomes" id="UP000694888"/>
    </source>
</evidence>
<feature type="compositionally biased region" description="Polar residues" evidence="2">
    <location>
        <begin position="349"/>
        <end position="378"/>
    </location>
</feature>
<feature type="compositionally biased region" description="Basic residues" evidence="2">
    <location>
        <begin position="814"/>
        <end position="834"/>
    </location>
</feature>
<feature type="compositionally biased region" description="Polar residues" evidence="2">
    <location>
        <begin position="551"/>
        <end position="562"/>
    </location>
</feature>
<feature type="region of interest" description="Disordered" evidence="2">
    <location>
        <begin position="265"/>
        <end position="461"/>
    </location>
</feature>
<dbReference type="GeneID" id="101862896"/>
<sequence>MVWSYTISIGCSAVVCPSLTTRTRAVKDAMYLVCYYYPRGNMMGVNPYTRGQSCSKCASGDTCSNRLCMSSGPESKLAPDIVKMLPNIKRGPWKSVPNKASYNVLLPPYLSPPTQSSRVANPLIQKSTYRAQTSPARPPNYVKKDIFDNDRRGNRIEGEREENTYERRTNRISEESNKNRYDRQRNRINLVKEDDSSSSERRTNRVDQTNRINQANRIDLNSRPANRIDRENRINQVNRVDLNARPTNRIDSTNRIAQGNRLGQTNQIDQSRNGYPYERRTNRIEPDSTYQQRHRTRNHTRHYDVTDSSRRRSDHGNNIALSNRIPEVRDPVRYNRPTVSTDTQKRQHMNVNIATPPNWSNNRRYNQITGHRSPPSTEMSDKYPRLPQGPSVNQTSRRYGQHTNRNYQLPRNQYRQSLQTTQPPSTRTTVDGILRSPQRPSVYNQVESSYQRPSRRQPKPVVIKAVYNKKDSSNNRILSGQRTSATTVTSSPYRSSVVVNIPRQRQRQPQVDIPIPAKRLTTPKARVTSPPRWLPWITTSTTRPFVPRIPSSRQEQYENIRNGSLRRGPYTLVHVISPTRNNSDAKRPSTNVKSPRGRNPSEATVTPTRHRGSISRNKIERGNISHVTATSNTGELSHTAHLKPSRQHHFSRLQPSTRHHGRTHQSKTSKPRERTSVDLTSHTKKQKPEKGNNLLPQPLRANSTKKRVPSTMPTLTLPPLVTNPSTENKQNRITGSTNQTLTTGRTHKSKFSKLSPKWREESTQYEISKKQRKDKNKDKDTSDTSSSDSVSKTKKREQNITDNRVGNPEDTREKPKHKKNKGARSKARKSQRARWRAEESGSETEKKAWKYHRRNGKVMKNGQHCGDRHPACSEWKSKCSRSLAVKLTCPFSCGKCEEPPARMVADAPRKRRRYTSYHVQGRKRNPKSYHRGRRARRLRNKKRRHKLRRQNARFLSSANRYLLARRRERRRRHRLQNLSLASSVSPRGTTRVTDPSPAEECQDDPKHAKSCQYWAKLGSCQRNVLISSVFCRWSCASCG</sequence>
<dbReference type="Gene3D" id="3.40.33.10">
    <property type="entry name" value="CAP"/>
    <property type="match status" value="1"/>
</dbReference>
<keyword evidence="4" id="KW-1185">Reference proteome</keyword>
<feature type="compositionally biased region" description="Polar residues" evidence="2">
    <location>
        <begin position="578"/>
        <end position="593"/>
    </location>
</feature>
<gene>
    <name evidence="5" type="primary">LOC101862896</name>
</gene>
<organism evidence="4 5">
    <name type="scientific">Aplysia californica</name>
    <name type="common">California sea hare</name>
    <dbReference type="NCBI Taxonomy" id="6500"/>
    <lineage>
        <taxon>Eukaryota</taxon>
        <taxon>Metazoa</taxon>
        <taxon>Spiralia</taxon>
        <taxon>Lophotrochozoa</taxon>
        <taxon>Mollusca</taxon>
        <taxon>Gastropoda</taxon>
        <taxon>Heterobranchia</taxon>
        <taxon>Euthyneura</taxon>
        <taxon>Tectipleura</taxon>
        <taxon>Aplysiida</taxon>
        <taxon>Aplysioidea</taxon>
        <taxon>Aplysiidae</taxon>
        <taxon>Aplysia</taxon>
    </lineage>
</organism>
<evidence type="ECO:0000256" key="1">
    <source>
        <dbReference type="PROSITE-ProRule" id="PRU01005"/>
    </source>
</evidence>
<feature type="compositionally biased region" description="Low complexity" evidence="2">
    <location>
        <begin position="709"/>
        <end position="726"/>
    </location>
</feature>
<evidence type="ECO:0000313" key="5">
    <source>
        <dbReference type="RefSeq" id="XP_012943242.2"/>
    </source>
</evidence>
<feature type="compositionally biased region" description="Basic and acidic residues" evidence="2">
    <location>
        <begin position="301"/>
        <end position="315"/>
    </location>
</feature>
<dbReference type="InterPro" id="IPR035940">
    <property type="entry name" value="CAP_sf"/>
</dbReference>
<dbReference type="SUPFAM" id="SSF55797">
    <property type="entry name" value="PR-1-like"/>
    <property type="match status" value="1"/>
</dbReference>
<feature type="region of interest" description="Disordered" evidence="2">
    <location>
        <begin position="965"/>
        <end position="1004"/>
    </location>
</feature>
<feature type="region of interest" description="Disordered" evidence="2">
    <location>
        <begin position="544"/>
        <end position="846"/>
    </location>
</feature>
<accession>A0ABM1A986</accession>
<feature type="compositionally biased region" description="Basic and acidic residues" evidence="2">
    <location>
        <begin position="277"/>
        <end position="286"/>
    </location>
</feature>
<proteinExistence type="predicted"/>
<feature type="region of interest" description="Disordered" evidence="2">
    <location>
        <begin position="128"/>
        <end position="232"/>
    </location>
</feature>
<dbReference type="Proteomes" id="UP000694888">
    <property type="component" value="Unplaced"/>
</dbReference>
<name>A0ABM1A986_APLCA</name>
<dbReference type="PROSITE" id="PS51670">
    <property type="entry name" value="SHKT"/>
    <property type="match status" value="1"/>
</dbReference>
<feature type="compositionally biased region" description="Basic and acidic residues" evidence="2">
    <location>
        <begin position="835"/>
        <end position="846"/>
    </location>
</feature>
<dbReference type="SMART" id="SM00254">
    <property type="entry name" value="ShKT"/>
    <property type="match status" value="2"/>
</dbReference>
<dbReference type="RefSeq" id="XP_012943242.2">
    <property type="nucleotide sequence ID" value="XM_013087788.2"/>
</dbReference>
<protein>
    <submittedName>
        <fullName evidence="5">Uncharacterized protein LOC101862896</fullName>
    </submittedName>
</protein>
<dbReference type="InterPro" id="IPR003582">
    <property type="entry name" value="ShKT_dom"/>
</dbReference>
<reference evidence="5" key="1">
    <citation type="submission" date="2025-08" db="UniProtKB">
        <authorList>
            <consortium name="RefSeq"/>
        </authorList>
    </citation>
    <scope>IDENTIFICATION</scope>
</reference>
<feature type="compositionally biased region" description="Basic residues" evidence="2">
    <location>
        <begin position="909"/>
        <end position="948"/>
    </location>
</feature>
<comment type="caution">
    <text evidence="1">Lacks conserved residue(s) required for the propagation of feature annotation.</text>
</comment>
<feature type="domain" description="ShKT" evidence="3">
    <location>
        <begin position="865"/>
        <end position="896"/>
    </location>
</feature>
<feature type="compositionally biased region" description="Polar residues" evidence="2">
    <location>
        <begin position="438"/>
        <end position="452"/>
    </location>
</feature>
<feature type="compositionally biased region" description="Polar residues" evidence="2">
    <location>
        <begin position="727"/>
        <end position="744"/>
    </location>
</feature>
<feature type="compositionally biased region" description="Polar residues" evidence="2">
    <location>
        <begin position="390"/>
        <end position="429"/>
    </location>
</feature>
<feature type="compositionally biased region" description="Polar residues" evidence="2">
    <location>
        <begin position="981"/>
        <end position="993"/>
    </location>
</feature>
<feature type="compositionally biased region" description="Basic residues" evidence="2">
    <location>
        <begin position="640"/>
        <end position="669"/>
    </location>
</feature>
<feature type="compositionally biased region" description="Basic residues" evidence="2">
    <location>
        <begin position="965"/>
        <end position="975"/>
    </location>
</feature>